<dbReference type="Proteomes" id="UP000019116">
    <property type="component" value="Chromosome 2A"/>
</dbReference>
<proteinExistence type="predicted"/>
<dbReference type="Gramene" id="TraesNOR2A03G00603060.1">
    <property type="protein sequence ID" value="TraesNOR2A03G00603060.1.CDS1"/>
    <property type="gene ID" value="TraesNOR2A03G00603060"/>
</dbReference>
<dbReference type="Gramene" id="TraesLAC2A03G00598840.1">
    <property type="protein sequence ID" value="TraesLAC2A03G00598840.1.CDS1"/>
    <property type="gene ID" value="TraesLAC2A03G00598840"/>
</dbReference>
<reference evidence="1" key="1">
    <citation type="submission" date="2018-08" db="EMBL/GenBank/DDBJ databases">
        <authorList>
            <person name="Rossello M."/>
        </authorList>
    </citation>
    <scope>NUCLEOTIDE SEQUENCE [LARGE SCALE GENOMIC DNA]</scope>
    <source>
        <strain evidence="1">cv. Chinese Spring</strain>
    </source>
</reference>
<evidence type="ECO:0000313" key="1">
    <source>
        <dbReference type="EnsemblPlants" id="TraesCS2A02G055900.1.cds1"/>
    </source>
</evidence>
<dbReference type="Gramene" id="TraesCS2A02G055900.1">
    <property type="protein sequence ID" value="TraesCS2A02G055900.1.cds1"/>
    <property type="gene ID" value="TraesCS2A02G055900"/>
</dbReference>
<dbReference type="Gramene" id="TraesWEE_scaffold_054942_01G000300.1">
    <property type="protein sequence ID" value="TraesWEE_scaffold_054942_01G000300.1"/>
    <property type="gene ID" value="TraesWEE_scaffold_054942_01G000300"/>
</dbReference>
<dbReference type="Gramene" id="TraesCS2A03G0108600.1">
    <property type="protein sequence ID" value="TraesCS2A03G0108600.1.CDS1"/>
    <property type="gene ID" value="TraesCS2A03G0108600"/>
</dbReference>
<reference evidence="1" key="2">
    <citation type="submission" date="2018-10" db="UniProtKB">
        <authorList>
            <consortium name="EnsemblPlants"/>
        </authorList>
    </citation>
    <scope>IDENTIFICATION</scope>
</reference>
<organism evidence="1">
    <name type="scientific">Triticum aestivum</name>
    <name type="common">Wheat</name>
    <dbReference type="NCBI Taxonomy" id="4565"/>
    <lineage>
        <taxon>Eukaryota</taxon>
        <taxon>Viridiplantae</taxon>
        <taxon>Streptophyta</taxon>
        <taxon>Embryophyta</taxon>
        <taxon>Tracheophyta</taxon>
        <taxon>Spermatophyta</taxon>
        <taxon>Magnoliopsida</taxon>
        <taxon>Liliopsida</taxon>
        <taxon>Poales</taxon>
        <taxon>Poaceae</taxon>
        <taxon>BOP clade</taxon>
        <taxon>Pooideae</taxon>
        <taxon>Triticodae</taxon>
        <taxon>Triticeae</taxon>
        <taxon>Triticinae</taxon>
        <taxon>Triticum</taxon>
    </lineage>
</organism>
<dbReference type="Gramene" id="TraesJUL2A03G00598330.1">
    <property type="protein sequence ID" value="TraesJUL2A03G00598330.1.CDS1"/>
    <property type="gene ID" value="TraesJUL2A03G00598330"/>
</dbReference>
<dbReference type="Gramene" id="TraesLDM2A03G00596780.1">
    <property type="protein sequence ID" value="TraesLDM2A03G00596780.1.CDS1"/>
    <property type="gene ID" value="TraesLDM2A03G00596780"/>
</dbReference>
<protein>
    <submittedName>
        <fullName evidence="1">Uncharacterized protein</fullName>
    </submittedName>
</protein>
<dbReference type="Gramene" id="TraesROB_scaffold_044185_01G000200.1">
    <property type="protein sequence ID" value="TraesROB_scaffold_044185_01G000200.1"/>
    <property type="gene ID" value="TraesROB_scaffold_044185_01G000200"/>
</dbReference>
<dbReference type="AlphaFoldDB" id="A0A3B6AQR0"/>
<name>A0A3B6AQR0_WHEAT</name>
<keyword evidence="2" id="KW-1185">Reference proteome</keyword>
<dbReference type="OrthoDB" id="10252718at2759"/>
<sequence>MKSTSVFGANILWQMINKRLVLSKLRMKDAKTLPYENLKRFVKLDNRVWVTKNNTLTAKN</sequence>
<dbReference type="EnsemblPlants" id="TraesCS2A02G055900.1">
    <property type="protein sequence ID" value="TraesCS2A02G055900.1.cds1"/>
    <property type="gene ID" value="TraesCS2A02G055900"/>
</dbReference>
<dbReference type="SMR" id="A0A3B6AQR0"/>
<evidence type="ECO:0000313" key="2">
    <source>
        <dbReference type="Proteomes" id="UP000019116"/>
    </source>
</evidence>
<dbReference type="STRING" id="4565.A0A3B6AQR0"/>
<accession>A0A3B6AQR0</accession>
<dbReference type="Gramene" id="TraesARI2A03G00602050.1">
    <property type="protein sequence ID" value="TraesARI2A03G00602050.1.CDS1"/>
    <property type="gene ID" value="TraesARI2A03G00602050"/>
</dbReference>
<dbReference type="Gramene" id="TraesCAD_scaffold_050141_01G000200.1">
    <property type="protein sequence ID" value="TraesCAD_scaffold_050141_01G000200.1"/>
    <property type="gene ID" value="TraesCAD_scaffold_050141_01G000200"/>
</dbReference>